<dbReference type="Proteomes" id="UP000261174">
    <property type="component" value="Unassembled WGS sequence"/>
</dbReference>
<accession>A0A3E1P4F3</accession>
<reference evidence="1 2" key="1">
    <citation type="submission" date="2018-08" db="EMBL/GenBank/DDBJ databases">
        <title>Chitinophaga sp. K20C18050901, a novel bacterium isolated from forest soil.</title>
        <authorList>
            <person name="Wang C."/>
        </authorList>
    </citation>
    <scope>NUCLEOTIDE SEQUENCE [LARGE SCALE GENOMIC DNA]</scope>
    <source>
        <strain evidence="1 2">K20C18050901</strain>
    </source>
</reference>
<comment type="caution">
    <text evidence="1">The sequence shown here is derived from an EMBL/GenBank/DDBJ whole genome shotgun (WGS) entry which is preliminary data.</text>
</comment>
<evidence type="ECO:0000313" key="1">
    <source>
        <dbReference type="EMBL" id="RFM35052.1"/>
    </source>
</evidence>
<evidence type="ECO:0000313" key="2">
    <source>
        <dbReference type="Proteomes" id="UP000261174"/>
    </source>
</evidence>
<gene>
    <name evidence="1" type="ORF">DXN04_06545</name>
</gene>
<sequence length="62" mass="7219">MPVGYNNSGGEDKYKNPETITQVCDLDDCFGEVLLGIRLNFQVFFGKELLDFRLFLRLILRF</sequence>
<proteinExistence type="predicted"/>
<keyword evidence="2" id="KW-1185">Reference proteome</keyword>
<name>A0A3E1P4F3_9BACT</name>
<organism evidence="1 2">
    <name type="scientific">Chitinophaga silvisoli</name>
    <dbReference type="NCBI Taxonomy" id="2291814"/>
    <lineage>
        <taxon>Bacteria</taxon>
        <taxon>Pseudomonadati</taxon>
        <taxon>Bacteroidota</taxon>
        <taxon>Chitinophagia</taxon>
        <taxon>Chitinophagales</taxon>
        <taxon>Chitinophagaceae</taxon>
        <taxon>Chitinophaga</taxon>
    </lineage>
</organism>
<protein>
    <submittedName>
        <fullName evidence="1">Uncharacterized protein</fullName>
    </submittedName>
</protein>
<dbReference type="EMBL" id="QTJV01000002">
    <property type="protein sequence ID" value="RFM35052.1"/>
    <property type="molecule type" value="Genomic_DNA"/>
</dbReference>
<dbReference type="AlphaFoldDB" id="A0A3E1P4F3"/>